<dbReference type="InterPro" id="IPR051473">
    <property type="entry name" value="P2Ox-like"/>
</dbReference>
<organism evidence="8 9">
    <name type="scientific">Rhodoplanes tepidamans</name>
    <name type="common">Rhodoplanes cryptolactis</name>
    <dbReference type="NCBI Taxonomy" id="200616"/>
    <lineage>
        <taxon>Bacteria</taxon>
        <taxon>Pseudomonadati</taxon>
        <taxon>Pseudomonadota</taxon>
        <taxon>Alphaproteobacteria</taxon>
        <taxon>Hyphomicrobiales</taxon>
        <taxon>Nitrobacteraceae</taxon>
        <taxon>Rhodoplanes</taxon>
    </lineage>
</organism>
<evidence type="ECO:0000256" key="1">
    <source>
        <dbReference type="ARBA" id="ARBA00001974"/>
    </source>
</evidence>
<name>A0ABT5J6H0_RHOTP</name>
<sequence>MIERSMAGRMIATETASSSIPFADVCVVGAGPVGLAVSLECEARGLRVVLLESGLQRNCSEAQALAALDIVDERRHAPAARTVWRGLGGTSERWGGRCVPLEDIDFSPRPAIRDTGWPIGYAEFGRHFERAARFLDCGKAEFRSRLDLPGSPHEILVSNVERWSRQRRLRIVHGRCLKRSERLRVYLGCTVVRIVRAENGDAEALVVRSGDHEHHVRAGRFVLAAGGVETTRLLLNTRIHAGERFGGPALGRYYMGHLAGSIARVEITDRSFADSVQFRRDPDGVFVRRRLTVAAGLQDSLGLRNISMWLDNRPLGDPWHRSGMLSAIHLLRGGVDDLSAGPAPAMVRRLSASRRIDHAANVASHLPDAATGLARLAASVLPGITRGPHFFHRTPDDRYSLRFSSEQTPLAESTVTLSEARDRYGVRRAKVDLRFAPRDFASVVEAHRIVARWFGRTRLGRFEFVSPEDELEQSVSDQAWDGFHQIGTTRMSRDARSGVVDEQCRVHGTSNLYVAGPSVFPTSGHANPTFSAVVLAVRLAEHLAWAAAKPIADAITPARAG</sequence>
<evidence type="ECO:0000256" key="2">
    <source>
        <dbReference type="ARBA" id="ARBA00010790"/>
    </source>
</evidence>
<reference evidence="8" key="1">
    <citation type="journal article" date="2023" name="Microbiol Resour">
        <title>Genome Sequences of Rhodoplanes serenus and Two Thermotolerant Strains, Rhodoplanes tepidamans and 'Rhodoplanes cryptolactis,' Further Refine the Genus.</title>
        <authorList>
            <person name="Rayyan A.A."/>
            <person name="Kyndt J.A."/>
        </authorList>
    </citation>
    <scope>NUCLEOTIDE SEQUENCE</scope>
    <source>
        <strain evidence="8">DSM 9987</strain>
    </source>
</reference>
<dbReference type="InterPro" id="IPR007867">
    <property type="entry name" value="GMC_OxRtase_C"/>
</dbReference>
<protein>
    <submittedName>
        <fullName evidence="8">GMC oxidoreductase</fullName>
    </submittedName>
</protein>
<comment type="caution">
    <text evidence="8">The sequence shown here is derived from an EMBL/GenBank/DDBJ whole genome shotgun (WGS) entry which is preliminary data.</text>
</comment>
<dbReference type="EMBL" id="JAQQLI010000006">
    <property type="protein sequence ID" value="MDC7785230.1"/>
    <property type="molecule type" value="Genomic_DNA"/>
</dbReference>
<evidence type="ECO:0000313" key="8">
    <source>
        <dbReference type="EMBL" id="MDC7785230.1"/>
    </source>
</evidence>
<comment type="cofactor">
    <cofactor evidence="1">
        <name>FAD</name>
        <dbReference type="ChEBI" id="CHEBI:57692"/>
    </cofactor>
</comment>
<evidence type="ECO:0000256" key="4">
    <source>
        <dbReference type="ARBA" id="ARBA00022827"/>
    </source>
</evidence>
<evidence type="ECO:0000259" key="6">
    <source>
        <dbReference type="Pfam" id="PF00890"/>
    </source>
</evidence>
<dbReference type="Proteomes" id="UP001165652">
    <property type="component" value="Unassembled WGS sequence"/>
</dbReference>
<dbReference type="Pfam" id="PF00890">
    <property type="entry name" value="FAD_binding_2"/>
    <property type="match status" value="1"/>
</dbReference>
<evidence type="ECO:0000313" key="9">
    <source>
        <dbReference type="Proteomes" id="UP001165652"/>
    </source>
</evidence>
<dbReference type="InterPro" id="IPR036188">
    <property type="entry name" value="FAD/NAD-bd_sf"/>
</dbReference>
<comment type="similarity">
    <text evidence="2">Belongs to the GMC oxidoreductase family.</text>
</comment>
<keyword evidence="4" id="KW-0274">FAD</keyword>
<dbReference type="PRINTS" id="PR00420">
    <property type="entry name" value="RNGMNOXGNASE"/>
</dbReference>
<gene>
    <name evidence="8" type="ORF">PQJ73_06000</name>
</gene>
<feature type="domain" description="Glucose-methanol-choline oxidoreductase C-terminal" evidence="7">
    <location>
        <begin position="409"/>
        <end position="536"/>
    </location>
</feature>
<dbReference type="PANTHER" id="PTHR42784">
    <property type="entry name" value="PYRANOSE 2-OXIDASE"/>
    <property type="match status" value="1"/>
</dbReference>
<evidence type="ECO:0000259" key="7">
    <source>
        <dbReference type="Pfam" id="PF05199"/>
    </source>
</evidence>
<evidence type="ECO:0000256" key="3">
    <source>
        <dbReference type="ARBA" id="ARBA00022630"/>
    </source>
</evidence>
<keyword evidence="3" id="KW-0285">Flavoprotein</keyword>
<keyword evidence="5" id="KW-0560">Oxidoreductase</keyword>
<dbReference type="SUPFAM" id="SSF51905">
    <property type="entry name" value="FAD/NAD(P)-binding domain"/>
    <property type="match status" value="1"/>
</dbReference>
<dbReference type="InterPro" id="IPR003953">
    <property type="entry name" value="FAD-dep_OxRdtase_2_FAD-bd"/>
</dbReference>
<reference evidence="8" key="2">
    <citation type="submission" date="2023-02" db="EMBL/GenBank/DDBJ databases">
        <authorList>
            <person name="Rayyan A."/>
            <person name="Meyer T."/>
            <person name="Kyndt J.A."/>
        </authorList>
    </citation>
    <scope>NUCLEOTIDE SEQUENCE</scope>
    <source>
        <strain evidence="8">DSM 9987</strain>
    </source>
</reference>
<dbReference type="Pfam" id="PF05199">
    <property type="entry name" value="GMC_oxred_C"/>
    <property type="match status" value="1"/>
</dbReference>
<dbReference type="Gene3D" id="3.30.410.40">
    <property type="match status" value="1"/>
</dbReference>
<accession>A0ABT5J6H0</accession>
<dbReference type="PANTHER" id="PTHR42784:SF1">
    <property type="entry name" value="PYRANOSE 2-OXIDASE"/>
    <property type="match status" value="1"/>
</dbReference>
<dbReference type="RefSeq" id="WP_272776076.1">
    <property type="nucleotide sequence ID" value="NZ_JAQQLI010000006.1"/>
</dbReference>
<proteinExistence type="inferred from homology"/>
<evidence type="ECO:0000256" key="5">
    <source>
        <dbReference type="ARBA" id="ARBA00023002"/>
    </source>
</evidence>
<feature type="domain" description="FAD-dependent oxidoreductase 2 FAD-binding" evidence="6">
    <location>
        <begin position="24"/>
        <end position="232"/>
    </location>
</feature>
<dbReference type="Gene3D" id="3.50.50.60">
    <property type="entry name" value="FAD/NAD(P)-binding domain"/>
    <property type="match status" value="2"/>
</dbReference>
<keyword evidence="9" id="KW-1185">Reference proteome</keyword>